<dbReference type="EC" id="1.-.-.-" evidence="5"/>
<dbReference type="InterPro" id="IPR020946">
    <property type="entry name" value="Flavin_mOase-like"/>
</dbReference>
<dbReference type="GO" id="GO:0004499">
    <property type="term" value="F:N,N-dimethylaniline monooxygenase activity"/>
    <property type="evidence" value="ECO:0007669"/>
    <property type="project" value="InterPro"/>
</dbReference>
<dbReference type="Pfam" id="PF00743">
    <property type="entry name" value="FMO-like"/>
    <property type="match status" value="1"/>
</dbReference>
<evidence type="ECO:0000256" key="5">
    <source>
        <dbReference type="RuleBase" id="RU361177"/>
    </source>
</evidence>
<dbReference type="AlphaFoldDB" id="A0AAV5CZG3"/>
<keyword evidence="8" id="KW-1185">Reference proteome</keyword>
<dbReference type="GO" id="GO:0050661">
    <property type="term" value="F:NADP binding"/>
    <property type="evidence" value="ECO:0007669"/>
    <property type="project" value="InterPro"/>
</dbReference>
<keyword evidence="5" id="KW-0503">Monooxygenase</keyword>
<dbReference type="GO" id="GO:0050660">
    <property type="term" value="F:flavin adenine dinucleotide binding"/>
    <property type="evidence" value="ECO:0007669"/>
    <property type="project" value="InterPro"/>
</dbReference>
<dbReference type="Proteomes" id="UP001054889">
    <property type="component" value="Unassembled WGS sequence"/>
</dbReference>
<dbReference type="InterPro" id="IPR050346">
    <property type="entry name" value="FMO-like"/>
</dbReference>
<accession>A0AAV5CZG3</accession>
<proteinExistence type="inferred from homology"/>
<gene>
    <name evidence="7" type="primary">ga20981</name>
    <name evidence="7" type="ORF">PR202_ga20981</name>
</gene>
<evidence type="ECO:0000256" key="1">
    <source>
        <dbReference type="ARBA" id="ARBA00009183"/>
    </source>
</evidence>
<comment type="cofactor">
    <cofactor evidence="5">
        <name>FAD</name>
        <dbReference type="ChEBI" id="CHEBI:57692"/>
    </cofactor>
</comment>
<evidence type="ECO:0000256" key="2">
    <source>
        <dbReference type="ARBA" id="ARBA00022630"/>
    </source>
</evidence>
<evidence type="ECO:0000256" key="6">
    <source>
        <dbReference type="SAM" id="MobiDB-lite"/>
    </source>
</evidence>
<evidence type="ECO:0000313" key="8">
    <source>
        <dbReference type="Proteomes" id="UP001054889"/>
    </source>
</evidence>
<keyword evidence="4 5" id="KW-0560">Oxidoreductase</keyword>
<dbReference type="InterPro" id="IPR036188">
    <property type="entry name" value="FAD/NAD-bd_sf"/>
</dbReference>
<dbReference type="PANTHER" id="PTHR23023">
    <property type="entry name" value="DIMETHYLANILINE MONOOXYGENASE"/>
    <property type="match status" value="1"/>
</dbReference>
<reference evidence="7" key="1">
    <citation type="journal article" date="2018" name="DNA Res.">
        <title>Multiple hybrid de novo genome assembly of finger millet, an orphan allotetraploid crop.</title>
        <authorList>
            <person name="Hatakeyama M."/>
            <person name="Aluri S."/>
            <person name="Balachadran M.T."/>
            <person name="Sivarajan S.R."/>
            <person name="Patrignani A."/>
            <person name="Gruter S."/>
            <person name="Poveda L."/>
            <person name="Shimizu-Inatsugi R."/>
            <person name="Baeten J."/>
            <person name="Francoijs K.J."/>
            <person name="Nataraja K.N."/>
            <person name="Reddy Y.A.N."/>
            <person name="Phadnis S."/>
            <person name="Ravikumar R.L."/>
            <person name="Schlapbach R."/>
            <person name="Sreeman S.M."/>
            <person name="Shimizu K.K."/>
        </authorList>
    </citation>
    <scope>NUCLEOTIDE SEQUENCE</scope>
</reference>
<organism evidence="7 8">
    <name type="scientific">Eleusine coracana subsp. coracana</name>
    <dbReference type="NCBI Taxonomy" id="191504"/>
    <lineage>
        <taxon>Eukaryota</taxon>
        <taxon>Viridiplantae</taxon>
        <taxon>Streptophyta</taxon>
        <taxon>Embryophyta</taxon>
        <taxon>Tracheophyta</taxon>
        <taxon>Spermatophyta</taxon>
        <taxon>Magnoliopsida</taxon>
        <taxon>Liliopsida</taxon>
        <taxon>Poales</taxon>
        <taxon>Poaceae</taxon>
        <taxon>PACMAD clade</taxon>
        <taxon>Chloridoideae</taxon>
        <taxon>Cynodonteae</taxon>
        <taxon>Eleusininae</taxon>
        <taxon>Eleusine</taxon>
    </lineage>
</organism>
<dbReference type="Gene3D" id="3.50.50.60">
    <property type="entry name" value="FAD/NAD(P)-binding domain"/>
    <property type="match status" value="1"/>
</dbReference>
<sequence length="556" mass="61290">MEKKSGREKKDGARNGGASRGGSRDDGASRGGVPTTEPAGAARVAGASLDGRCELERRSGREKKSRREKKDVHLKHCASGLYQASSARTVPRRERVRAADGFNQEERVAIVGAGPSFQPVVFQASNTVGGVWARTLASTKLQTPAAEFLFSDFPWPAGTAEFPSHDQVLAYLTAYAKRFGVLERIRLQKQGGRRRVRRGIGAGGGGVETVTYKFDFLILCVGRYGVTKVPKFPPNSGPEVFNGQVVHSMDYSHMDRRASAELIKGKRVVVVGSGKSGLDTAAECATANGSPYPCTLIYRTANWMVDPKLTWGLDVGRRTTSRLAELMVHKPEEGVALSLLATLLTPLRWLLSTVTETYYKMHMPMLRKNGMVPDCTISHSLKLKRCNSFSFCADGLVLDSGERIDADMVILSTGFDSDKLLSSVFTSPWFREIVTGPSSDTMLPLYRPMAVVGFAESRASIYPYEMMAKWVAHLLDGTVRLPSVKYMERSVAEWVRWGQGAKRRSGSHFLKSCIATITTWYHDQLCRDMGYGARRKKGFLAELLEPYGPMDYADIK</sequence>
<comment type="caution">
    <text evidence="7">The sequence shown here is derived from an EMBL/GenBank/DDBJ whole genome shotgun (WGS) entry which is preliminary data.</text>
</comment>
<dbReference type="EMBL" id="BQKI01000010">
    <property type="protein sequence ID" value="GJN03526.1"/>
    <property type="molecule type" value="Genomic_DNA"/>
</dbReference>
<evidence type="ECO:0000256" key="4">
    <source>
        <dbReference type="ARBA" id="ARBA00023002"/>
    </source>
</evidence>
<evidence type="ECO:0000256" key="3">
    <source>
        <dbReference type="ARBA" id="ARBA00022827"/>
    </source>
</evidence>
<dbReference type="SUPFAM" id="SSF51905">
    <property type="entry name" value="FAD/NAD(P)-binding domain"/>
    <property type="match status" value="2"/>
</dbReference>
<comment type="similarity">
    <text evidence="1 5">Belongs to the FMO family.</text>
</comment>
<reference evidence="7" key="2">
    <citation type="submission" date="2021-12" db="EMBL/GenBank/DDBJ databases">
        <title>Resequencing data analysis of finger millet.</title>
        <authorList>
            <person name="Hatakeyama M."/>
            <person name="Aluri S."/>
            <person name="Balachadran M.T."/>
            <person name="Sivarajan S.R."/>
            <person name="Poveda L."/>
            <person name="Shimizu-Inatsugi R."/>
            <person name="Schlapbach R."/>
            <person name="Sreeman S.M."/>
            <person name="Shimizu K.K."/>
        </authorList>
    </citation>
    <scope>NUCLEOTIDE SEQUENCE</scope>
</reference>
<keyword evidence="2 5" id="KW-0285">Flavoprotein</keyword>
<protein>
    <recommendedName>
        <fullName evidence="5">Flavin-containing monooxygenase</fullName>
        <ecNumber evidence="5">1.-.-.-</ecNumber>
    </recommendedName>
</protein>
<feature type="compositionally biased region" description="Basic residues" evidence="6">
    <location>
        <begin position="60"/>
        <end position="72"/>
    </location>
</feature>
<feature type="region of interest" description="Disordered" evidence="6">
    <location>
        <begin position="1"/>
        <end position="72"/>
    </location>
</feature>
<name>A0AAV5CZG3_ELECO</name>
<feature type="compositionally biased region" description="Basic and acidic residues" evidence="6">
    <location>
        <begin position="1"/>
        <end position="13"/>
    </location>
</feature>
<evidence type="ECO:0000313" key="7">
    <source>
        <dbReference type="EMBL" id="GJN03526.1"/>
    </source>
</evidence>
<keyword evidence="3 5" id="KW-0274">FAD</keyword>